<dbReference type="InterPro" id="IPR004398">
    <property type="entry name" value="RNA_MeTrfase_RsmD"/>
</dbReference>
<sequence>MVRQDGAVTRIVAGRAGGRRLRVPSRGTRPTSERVREALFNALESAGELAGARVLDLYAGSGALGLEALSRGAADALFVEADRTAAEVLRGNVAALGLGGTVRQGRVEAVVAGPAPAPFDVVLADPPYALAGAQLTAVLADLAAGGWVGAGALVVVERDRRTGEPEWPAGFTALRARRYGDTALFRAEYTE</sequence>
<dbReference type="PANTHER" id="PTHR43542:SF1">
    <property type="entry name" value="METHYLTRANSFERASE"/>
    <property type="match status" value="1"/>
</dbReference>
<dbReference type="STRING" id="587909.SAMN05421810_10125"/>
<organism evidence="3 4">
    <name type="scientific">Amycolatopsis arida</name>
    <dbReference type="NCBI Taxonomy" id="587909"/>
    <lineage>
        <taxon>Bacteria</taxon>
        <taxon>Bacillati</taxon>
        <taxon>Actinomycetota</taxon>
        <taxon>Actinomycetes</taxon>
        <taxon>Pseudonocardiales</taxon>
        <taxon>Pseudonocardiaceae</taxon>
        <taxon>Amycolatopsis</taxon>
    </lineage>
</organism>
<accession>A0A1I5K7J4</accession>
<reference evidence="4" key="1">
    <citation type="submission" date="2016-10" db="EMBL/GenBank/DDBJ databases">
        <authorList>
            <person name="Varghese N."/>
            <person name="Submissions S."/>
        </authorList>
    </citation>
    <scope>NUCLEOTIDE SEQUENCE [LARGE SCALE GENOMIC DNA]</scope>
    <source>
        <strain evidence="4">CGMCC 4.5579</strain>
    </source>
</reference>
<dbReference type="PANTHER" id="PTHR43542">
    <property type="entry name" value="METHYLTRANSFERASE"/>
    <property type="match status" value="1"/>
</dbReference>
<dbReference type="NCBIfam" id="TIGR00095">
    <property type="entry name" value="16S rRNA (guanine(966)-N(2))-methyltransferase RsmD"/>
    <property type="match status" value="1"/>
</dbReference>
<dbReference type="AlphaFoldDB" id="A0A1I5K7J4"/>
<evidence type="ECO:0000313" key="4">
    <source>
        <dbReference type="Proteomes" id="UP000198727"/>
    </source>
</evidence>
<gene>
    <name evidence="3" type="ORF">SAMN05421810_10125</name>
</gene>
<dbReference type="GO" id="GO:0008168">
    <property type="term" value="F:methyltransferase activity"/>
    <property type="evidence" value="ECO:0007669"/>
    <property type="project" value="UniProtKB-KW"/>
</dbReference>
<dbReference type="InterPro" id="IPR029063">
    <property type="entry name" value="SAM-dependent_MTases_sf"/>
</dbReference>
<dbReference type="CDD" id="cd02440">
    <property type="entry name" value="AdoMet_MTases"/>
    <property type="match status" value="1"/>
</dbReference>
<keyword evidence="2 3" id="KW-0808">Transferase</keyword>
<dbReference type="SUPFAM" id="SSF53335">
    <property type="entry name" value="S-adenosyl-L-methionine-dependent methyltransferases"/>
    <property type="match status" value="1"/>
</dbReference>
<dbReference type="PIRSF" id="PIRSF004553">
    <property type="entry name" value="CHP00095"/>
    <property type="match status" value="1"/>
</dbReference>
<dbReference type="GO" id="GO:0003676">
    <property type="term" value="F:nucleic acid binding"/>
    <property type="evidence" value="ECO:0007669"/>
    <property type="project" value="InterPro"/>
</dbReference>
<dbReference type="EMBL" id="FOWW01000001">
    <property type="protein sequence ID" value="SFO81005.1"/>
    <property type="molecule type" value="Genomic_DNA"/>
</dbReference>
<evidence type="ECO:0000256" key="1">
    <source>
        <dbReference type="ARBA" id="ARBA00022603"/>
    </source>
</evidence>
<dbReference type="InterPro" id="IPR002052">
    <property type="entry name" value="DNA_methylase_N6_adenine_CS"/>
</dbReference>
<dbReference type="Gene3D" id="3.40.50.150">
    <property type="entry name" value="Vaccinia Virus protein VP39"/>
    <property type="match status" value="1"/>
</dbReference>
<proteinExistence type="predicted"/>
<evidence type="ECO:0000256" key="2">
    <source>
        <dbReference type="ARBA" id="ARBA00022679"/>
    </source>
</evidence>
<name>A0A1I5K7J4_9PSEU</name>
<keyword evidence="1 3" id="KW-0489">Methyltransferase</keyword>
<protein>
    <submittedName>
        <fullName evidence="3">16S rRNA (Guanine966-N2)-methyltransferase</fullName>
    </submittedName>
</protein>
<dbReference type="GO" id="GO:0031167">
    <property type="term" value="P:rRNA methylation"/>
    <property type="evidence" value="ECO:0007669"/>
    <property type="project" value="InterPro"/>
</dbReference>
<dbReference type="Proteomes" id="UP000198727">
    <property type="component" value="Unassembled WGS sequence"/>
</dbReference>
<keyword evidence="4" id="KW-1185">Reference proteome</keyword>
<dbReference type="Pfam" id="PF03602">
    <property type="entry name" value="Cons_hypoth95"/>
    <property type="match status" value="1"/>
</dbReference>
<evidence type="ECO:0000313" key="3">
    <source>
        <dbReference type="EMBL" id="SFO81005.1"/>
    </source>
</evidence>
<dbReference type="PROSITE" id="PS00092">
    <property type="entry name" value="N6_MTASE"/>
    <property type="match status" value="1"/>
</dbReference>